<dbReference type="SUPFAM" id="SSF54593">
    <property type="entry name" value="Glyoxalase/Bleomycin resistance protein/Dihydroxybiphenyl dioxygenase"/>
    <property type="match status" value="1"/>
</dbReference>
<dbReference type="Proteomes" id="UP000016568">
    <property type="component" value="Unassembled WGS sequence"/>
</dbReference>
<gene>
    <name evidence="1" type="ORF">NT2_11_00410</name>
</gene>
<reference evidence="1 2" key="1">
    <citation type="submission" date="2013-09" db="EMBL/GenBank/DDBJ databases">
        <title>Whole genome shotgun sequence of Novosphingobium tardaugens NBRC 16725.</title>
        <authorList>
            <person name="Isaki S."/>
            <person name="Hosoyama A."/>
            <person name="Tsuchikane K."/>
            <person name="Katsumata H."/>
            <person name="Ando Y."/>
            <person name="Yamazaki S."/>
            <person name="Fujita N."/>
        </authorList>
    </citation>
    <scope>NUCLEOTIDE SEQUENCE [LARGE SCALE GENOMIC DNA]</scope>
    <source>
        <strain evidence="1 2">NBRC 16725</strain>
    </source>
</reference>
<dbReference type="RefSeq" id="WP_021691551.1">
    <property type="nucleotide sequence ID" value="NZ_BASZ01000011.1"/>
</dbReference>
<dbReference type="InterPro" id="IPR029068">
    <property type="entry name" value="Glyas_Bleomycin-R_OHBP_Dase"/>
</dbReference>
<evidence type="ECO:0000313" key="2">
    <source>
        <dbReference type="Proteomes" id="UP000016568"/>
    </source>
</evidence>
<protein>
    <recommendedName>
        <fullName evidence="3">VOC domain-containing protein</fullName>
    </recommendedName>
</protein>
<sequence>MSFAPGIAGKHMMQAAFVVEDIEAAALAWARTAGVGPFLMAPHILIEEYDYRGTRQSGLDFSVALAQSGGIQIELIQQHCDNPSAYRDTIAKGGQGFHHLAVYCDDYDADFERYREQGFAAAVQGRLGTLRFSYIDTSAVLGCMIELIDVDPVQADFFQRIAAAAQDWDGKTDPIRPAFPA</sequence>
<dbReference type="Gene3D" id="3.10.180.10">
    <property type="entry name" value="2,3-Dihydroxybiphenyl 1,2-Dioxygenase, domain 1"/>
    <property type="match status" value="1"/>
</dbReference>
<dbReference type="EMBL" id="BASZ01000011">
    <property type="protein sequence ID" value="GAD50733.1"/>
    <property type="molecule type" value="Genomic_DNA"/>
</dbReference>
<evidence type="ECO:0008006" key="3">
    <source>
        <dbReference type="Google" id="ProtNLM"/>
    </source>
</evidence>
<dbReference type="eggNOG" id="COG0346">
    <property type="taxonomic scope" value="Bacteria"/>
</dbReference>
<accession>U3A7K3</accession>
<keyword evidence="2" id="KW-1185">Reference proteome</keyword>
<dbReference type="Pfam" id="PF13669">
    <property type="entry name" value="Glyoxalase_4"/>
    <property type="match status" value="1"/>
</dbReference>
<organism evidence="1 2">
    <name type="scientific">Caenibius tardaugens NBRC 16725</name>
    <dbReference type="NCBI Taxonomy" id="1219035"/>
    <lineage>
        <taxon>Bacteria</taxon>
        <taxon>Pseudomonadati</taxon>
        <taxon>Pseudomonadota</taxon>
        <taxon>Alphaproteobacteria</taxon>
        <taxon>Sphingomonadales</taxon>
        <taxon>Erythrobacteraceae</taxon>
        <taxon>Caenibius</taxon>
    </lineage>
</organism>
<evidence type="ECO:0000313" key="1">
    <source>
        <dbReference type="EMBL" id="GAD50733.1"/>
    </source>
</evidence>
<dbReference type="AlphaFoldDB" id="U3A7K3"/>
<proteinExistence type="predicted"/>
<name>U3A7K3_9SPHN</name>
<comment type="caution">
    <text evidence="1">The sequence shown here is derived from an EMBL/GenBank/DDBJ whole genome shotgun (WGS) entry which is preliminary data.</text>
</comment>